<dbReference type="AlphaFoldDB" id="A0A7S8HEI0"/>
<evidence type="ECO:0000313" key="1">
    <source>
        <dbReference type="EMBL" id="QPC45516.1"/>
    </source>
</evidence>
<accession>A0A7S8HEI0</accession>
<proteinExistence type="predicted"/>
<evidence type="ECO:0008006" key="3">
    <source>
        <dbReference type="Google" id="ProtNLM"/>
    </source>
</evidence>
<dbReference type="RefSeq" id="WP_239673018.1">
    <property type="nucleotide sequence ID" value="NZ_CP049742.1"/>
</dbReference>
<dbReference type="KEGG" id="mcui:G8O30_00255"/>
<keyword evidence="2" id="KW-1185">Reference proteome</keyword>
<dbReference type="Proteomes" id="UP000593626">
    <property type="component" value="Chromosome"/>
</dbReference>
<dbReference type="SUPFAM" id="SSF52266">
    <property type="entry name" value="SGNH hydrolase"/>
    <property type="match status" value="1"/>
</dbReference>
<gene>
    <name evidence="1" type="ORF">G8O30_00255</name>
</gene>
<reference evidence="1 2" key="1">
    <citation type="submission" date="2019-07" db="EMBL/GenBank/DDBJ databases">
        <title>Genome sequence of 2 isolates from Red Sea Mangroves.</title>
        <authorList>
            <person name="Sefrji F."/>
            <person name="Michoud G."/>
            <person name="Merlino G."/>
            <person name="Daffonchio D."/>
        </authorList>
    </citation>
    <scope>NUCLEOTIDE SEQUENCE [LARGE SCALE GENOMIC DNA]</scope>
    <source>
        <strain evidence="1 2">R1DC41</strain>
    </source>
</reference>
<evidence type="ECO:0000313" key="2">
    <source>
        <dbReference type="Proteomes" id="UP000593626"/>
    </source>
</evidence>
<name>A0A7S8HEI0_9BACI</name>
<dbReference type="EMBL" id="CP049742">
    <property type="protein sequence ID" value="QPC45516.1"/>
    <property type="molecule type" value="Genomic_DNA"/>
</dbReference>
<protein>
    <recommendedName>
        <fullName evidence="3">SGNH/GDSL hydrolase family protein</fullName>
    </recommendedName>
</protein>
<sequence>MKRLFMKVTMIVTGVLLLFIPVNNFVKNSYDYNISHEIQGFKKNPISIDIVNLGASHSMYGYYFKPTGLAHLDLALPGQTFEYDLKLIKEYGKYLKPNGIVLISISQISFVDSEVDSIGKYYRILDRNDIDPFHLVDYYSYMYVPGTNSGIFTSALSRKWKTFKWNAHQTWANNGKNYSKRKFEMVQEQYRQASETNNIKQSVEKLVDIVEYCKDKGYQVVLTMEPVHQSYQEYFNEEVMDQLVFQYLKPHELDVPFLNYMRDERFSTNKNYYLDPDHLNSDGRKKLSWIVYKDLKDLGYL</sequence>
<organism evidence="1 2">
    <name type="scientific">Mangrovibacillus cuniculi</name>
    <dbReference type="NCBI Taxonomy" id="2593652"/>
    <lineage>
        <taxon>Bacteria</taxon>
        <taxon>Bacillati</taxon>
        <taxon>Bacillota</taxon>
        <taxon>Bacilli</taxon>
        <taxon>Bacillales</taxon>
        <taxon>Bacillaceae</taxon>
        <taxon>Mangrovibacillus</taxon>
    </lineage>
</organism>